<name>A0A0E9S1A6_ANGAN</name>
<accession>A0A0E9S1A6</accession>
<dbReference type="EMBL" id="GBXM01074294">
    <property type="protein sequence ID" value="JAH34283.1"/>
    <property type="molecule type" value="Transcribed_RNA"/>
</dbReference>
<reference evidence="1" key="2">
    <citation type="journal article" date="2015" name="Fish Shellfish Immunol.">
        <title>Early steps in the European eel (Anguilla anguilla)-Vibrio vulnificus interaction in the gills: Role of the RtxA13 toxin.</title>
        <authorList>
            <person name="Callol A."/>
            <person name="Pajuelo D."/>
            <person name="Ebbesson L."/>
            <person name="Teles M."/>
            <person name="MacKenzie S."/>
            <person name="Amaro C."/>
        </authorList>
    </citation>
    <scope>NUCLEOTIDE SEQUENCE</scope>
</reference>
<reference evidence="1" key="1">
    <citation type="submission" date="2014-11" db="EMBL/GenBank/DDBJ databases">
        <authorList>
            <person name="Amaro Gonzalez C."/>
        </authorList>
    </citation>
    <scope>NUCLEOTIDE SEQUENCE</scope>
</reference>
<sequence length="46" mass="5156">MSACYECKSVRETEGNQGKPSQLLLKFCRQVPLQAVIGKFQAIKAR</sequence>
<dbReference type="AlphaFoldDB" id="A0A0E9S1A6"/>
<evidence type="ECO:0000313" key="1">
    <source>
        <dbReference type="EMBL" id="JAH34283.1"/>
    </source>
</evidence>
<protein>
    <submittedName>
        <fullName evidence="1">Uncharacterized protein</fullName>
    </submittedName>
</protein>
<proteinExistence type="predicted"/>
<organism evidence="1">
    <name type="scientific">Anguilla anguilla</name>
    <name type="common">European freshwater eel</name>
    <name type="synonym">Muraena anguilla</name>
    <dbReference type="NCBI Taxonomy" id="7936"/>
    <lineage>
        <taxon>Eukaryota</taxon>
        <taxon>Metazoa</taxon>
        <taxon>Chordata</taxon>
        <taxon>Craniata</taxon>
        <taxon>Vertebrata</taxon>
        <taxon>Euteleostomi</taxon>
        <taxon>Actinopterygii</taxon>
        <taxon>Neopterygii</taxon>
        <taxon>Teleostei</taxon>
        <taxon>Anguilliformes</taxon>
        <taxon>Anguillidae</taxon>
        <taxon>Anguilla</taxon>
    </lineage>
</organism>